<dbReference type="AlphaFoldDB" id="A0A5M6CG35"/>
<dbReference type="GO" id="GO:0005886">
    <property type="term" value="C:plasma membrane"/>
    <property type="evidence" value="ECO:0007669"/>
    <property type="project" value="UniProtKB-SubCell"/>
</dbReference>
<dbReference type="GO" id="GO:0012505">
    <property type="term" value="C:endomembrane system"/>
    <property type="evidence" value="ECO:0007669"/>
    <property type="project" value="UniProtKB-SubCell"/>
</dbReference>
<dbReference type="PANTHER" id="PTHR22773">
    <property type="entry name" value="NADH DEHYDROGENASE"/>
    <property type="match status" value="1"/>
</dbReference>
<feature type="transmembrane region" description="Helical" evidence="5">
    <location>
        <begin position="439"/>
        <end position="462"/>
    </location>
</feature>
<dbReference type="Pfam" id="PF00361">
    <property type="entry name" value="Proton_antipo_M"/>
    <property type="match status" value="1"/>
</dbReference>
<gene>
    <name evidence="5" type="primary">nuoN</name>
    <name evidence="8" type="ORF">F0919_12720</name>
</gene>
<dbReference type="GO" id="GO:0048038">
    <property type="term" value="F:quinone binding"/>
    <property type="evidence" value="ECO:0007669"/>
    <property type="project" value="UniProtKB-KW"/>
</dbReference>
<evidence type="ECO:0000256" key="3">
    <source>
        <dbReference type="ARBA" id="ARBA00022989"/>
    </source>
</evidence>
<dbReference type="InterPro" id="IPR010096">
    <property type="entry name" value="NADH-Q_OxRdtase_suN/2"/>
</dbReference>
<dbReference type="NCBIfam" id="TIGR01770">
    <property type="entry name" value="NDH_I_N"/>
    <property type="match status" value="1"/>
</dbReference>
<evidence type="ECO:0000256" key="5">
    <source>
        <dbReference type="HAMAP-Rule" id="MF_00445"/>
    </source>
</evidence>
<feature type="transmembrane region" description="Helical" evidence="5">
    <location>
        <begin position="395"/>
        <end position="414"/>
    </location>
</feature>
<keyword evidence="5" id="KW-1278">Translocase</keyword>
<keyword evidence="5" id="KW-0813">Transport</keyword>
<comment type="similarity">
    <text evidence="5">Belongs to the complex I subunit 2 family.</text>
</comment>
<dbReference type="EMBL" id="VWSH01000003">
    <property type="protein sequence ID" value="KAA5533400.1"/>
    <property type="molecule type" value="Genomic_DNA"/>
</dbReference>
<evidence type="ECO:0000313" key="8">
    <source>
        <dbReference type="EMBL" id="KAA5533400.1"/>
    </source>
</evidence>
<feature type="transmembrane region" description="Helical" evidence="5">
    <location>
        <begin position="102"/>
        <end position="135"/>
    </location>
</feature>
<dbReference type="HAMAP" id="MF_00445">
    <property type="entry name" value="NDH1_NuoN_1"/>
    <property type="match status" value="1"/>
</dbReference>
<feature type="transmembrane region" description="Helical" evidence="5">
    <location>
        <begin position="156"/>
        <end position="178"/>
    </location>
</feature>
<dbReference type="GO" id="GO:0008137">
    <property type="term" value="F:NADH dehydrogenase (ubiquinone) activity"/>
    <property type="evidence" value="ECO:0007669"/>
    <property type="project" value="InterPro"/>
</dbReference>
<keyword evidence="3 5" id="KW-1133">Transmembrane helix</keyword>
<feature type="transmembrane region" description="Helical" evidence="5">
    <location>
        <begin position="292"/>
        <end position="313"/>
    </location>
</feature>
<evidence type="ECO:0000259" key="7">
    <source>
        <dbReference type="Pfam" id="PF00361"/>
    </source>
</evidence>
<keyword evidence="9" id="KW-1185">Reference proteome</keyword>
<name>A0A5M6CG35_9BACT</name>
<keyword evidence="5" id="KW-1003">Cell membrane</keyword>
<proteinExistence type="inferred from homology"/>
<dbReference type="RefSeq" id="WP_150033147.1">
    <property type="nucleotide sequence ID" value="NZ_VWSH01000003.1"/>
</dbReference>
<dbReference type="GO" id="GO:0050136">
    <property type="term" value="F:NADH dehydrogenase (quinone) (non-electrogenic) activity"/>
    <property type="evidence" value="ECO:0007669"/>
    <property type="project" value="UniProtKB-UniRule"/>
</dbReference>
<dbReference type="EC" id="7.1.1.-" evidence="5"/>
<keyword evidence="4 5" id="KW-0472">Membrane</keyword>
<feature type="transmembrane region" description="Helical" evidence="5">
    <location>
        <begin position="68"/>
        <end position="87"/>
    </location>
</feature>
<feature type="transmembrane region" description="Helical" evidence="5">
    <location>
        <begin position="357"/>
        <end position="383"/>
    </location>
</feature>
<comment type="catalytic activity">
    <reaction evidence="5">
        <text>a quinone + NADH + 5 H(+)(in) = a quinol + NAD(+) + 4 H(+)(out)</text>
        <dbReference type="Rhea" id="RHEA:57888"/>
        <dbReference type="ChEBI" id="CHEBI:15378"/>
        <dbReference type="ChEBI" id="CHEBI:24646"/>
        <dbReference type="ChEBI" id="CHEBI:57540"/>
        <dbReference type="ChEBI" id="CHEBI:57945"/>
        <dbReference type="ChEBI" id="CHEBI:132124"/>
    </reaction>
</comment>
<organism evidence="8 9">
    <name type="scientific">Taibaiella lutea</name>
    <dbReference type="NCBI Taxonomy" id="2608001"/>
    <lineage>
        <taxon>Bacteria</taxon>
        <taxon>Pseudomonadati</taxon>
        <taxon>Bacteroidota</taxon>
        <taxon>Chitinophagia</taxon>
        <taxon>Chitinophagales</taxon>
        <taxon>Chitinophagaceae</taxon>
        <taxon>Taibaiella</taxon>
    </lineage>
</organism>
<keyword evidence="2 5" id="KW-0812">Transmembrane</keyword>
<evidence type="ECO:0000313" key="9">
    <source>
        <dbReference type="Proteomes" id="UP000323632"/>
    </source>
</evidence>
<reference evidence="8 9" key="1">
    <citation type="submission" date="2019-09" db="EMBL/GenBank/DDBJ databases">
        <title>Genome sequence and assembly of Taibaiella sp.</title>
        <authorList>
            <person name="Chhetri G."/>
        </authorList>
    </citation>
    <scope>NUCLEOTIDE SEQUENCE [LARGE SCALE GENOMIC DNA]</scope>
    <source>
        <strain evidence="8 9">KVB11</strain>
    </source>
</reference>
<comment type="caution">
    <text evidence="8">The sequence shown here is derived from an EMBL/GenBank/DDBJ whole genome shotgun (WGS) entry which is preliminary data.</text>
</comment>
<protein>
    <recommendedName>
        <fullName evidence="5">NADH-quinone oxidoreductase subunit N</fullName>
        <ecNumber evidence="5">7.1.1.-</ecNumber>
    </recommendedName>
    <alternativeName>
        <fullName evidence="5">NADH dehydrogenase I subunit N</fullName>
    </alternativeName>
    <alternativeName>
        <fullName evidence="5">NDH-1 subunit N</fullName>
    </alternativeName>
</protein>
<keyword evidence="5" id="KW-0520">NAD</keyword>
<feature type="transmembrane region" description="Helical" evidence="5">
    <location>
        <begin position="319"/>
        <end position="337"/>
    </location>
</feature>
<evidence type="ECO:0000256" key="6">
    <source>
        <dbReference type="RuleBase" id="RU000320"/>
    </source>
</evidence>
<feature type="transmembrane region" description="Helical" evidence="5">
    <location>
        <begin position="264"/>
        <end position="285"/>
    </location>
</feature>
<feature type="transmembrane region" description="Helical" evidence="5">
    <location>
        <begin position="30"/>
        <end position="47"/>
    </location>
</feature>
<evidence type="ECO:0000256" key="1">
    <source>
        <dbReference type="ARBA" id="ARBA00004127"/>
    </source>
</evidence>
<accession>A0A5M6CG35</accession>
<evidence type="ECO:0000256" key="4">
    <source>
        <dbReference type="ARBA" id="ARBA00023136"/>
    </source>
</evidence>
<comment type="subunit">
    <text evidence="5">NDH-1 is composed of 14 different subunits. Subunits NuoA, H, J, K, L, M, N constitute the membrane sector of the complex.</text>
</comment>
<dbReference type="GO" id="GO:0042773">
    <property type="term" value="P:ATP synthesis coupled electron transport"/>
    <property type="evidence" value="ECO:0007669"/>
    <property type="project" value="InterPro"/>
</dbReference>
<dbReference type="InterPro" id="IPR001750">
    <property type="entry name" value="ND/Mrp_TM"/>
</dbReference>
<sequence>MKPLIASALFGVIMMFAALSVKEKKTFSLIAAFLLAILVGVNVYELCEVMHNANGDTTLFGSMLRYDSVSIWFNTLMTFITFLYVLLCGKNIERVGQHVGEYYSLIFFILCGANLLTGYSNLLILFLGIEILSIPQYILAGSDKKSLKSSEASLKYFLMGSFSTGILLMGICLLYGAMHTFDITKFNFMEPGGMNMMALAGILFLIVAFGFKVSAAPMHFWTPDVYDGAPTPFTAIMATIVKAGVFMAFFRLFSQSFGGINAHWSLVLSIVTALTLFIGNITAVFQQSVKRMLAYSSIAQAGFMLFAVLSVNATGMKGLIIYSVAYSVATIGMFAVLMKLKDYTYDGFNGLAKKEPFLAFAASIFLFSLAGIPLTGGFFAKYFVLTAVMEQNTNMAWLVIFALIMAAVSVYYYFKVLMAMYFKKGDPEMAMEVTSTDKVVLGIVVVIVLLIGIMPDVLIGWLTN</sequence>
<dbReference type="Proteomes" id="UP000323632">
    <property type="component" value="Unassembled WGS sequence"/>
</dbReference>
<feature type="domain" description="NADH:quinone oxidoreductase/Mrp antiporter transmembrane" evidence="7">
    <location>
        <begin position="121"/>
        <end position="402"/>
    </location>
</feature>
<feature type="transmembrane region" description="Helical" evidence="5">
    <location>
        <begin position="233"/>
        <end position="252"/>
    </location>
</feature>
<evidence type="ECO:0000256" key="2">
    <source>
        <dbReference type="ARBA" id="ARBA00022692"/>
    </source>
</evidence>
<comment type="subcellular location">
    <subcellularLocation>
        <location evidence="5">Cell membrane</location>
        <topology evidence="5">Multi-pass membrane protein</topology>
    </subcellularLocation>
    <subcellularLocation>
        <location evidence="1">Endomembrane system</location>
        <topology evidence="1">Multi-pass membrane protein</topology>
    </subcellularLocation>
    <subcellularLocation>
        <location evidence="6">Membrane</location>
        <topology evidence="6">Multi-pass membrane protein</topology>
    </subcellularLocation>
</comment>
<feature type="transmembrane region" description="Helical" evidence="5">
    <location>
        <begin position="198"/>
        <end position="221"/>
    </location>
</feature>
<keyword evidence="5" id="KW-0874">Quinone</keyword>
<comment type="function">
    <text evidence="5">NDH-1 shuttles electrons from NADH, via FMN and iron-sulfur (Fe-S) centers, to quinones in the respiratory chain. The immediate electron acceptor for the enzyme in this species is believed to be a menaquinone. Couples the redox reaction to proton translocation (for every two electrons transferred, four hydrogen ions are translocated across the cytoplasmic membrane), and thus conserves the redox energy in a proton gradient.</text>
</comment>